<dbReference type="InterPro" id="IPR017896">
    <property type="entry name" value="4Fe4S_Fe-S-bd"/>
</dbReference>
<dbReference type="InterPro" id="IPR002586">
    <property type="entry name" value="CobQ/CobB/MinD/ParA_Nub-bd_dom"/>
</dbReference>
<dbReference type="Gene3D" id="3.30.70.20">
    <property type="match status" value="1"/>
</dbReference>
<accession>A0AA97I2Z9</accession>
<feature type="domain" description="4Fe-4S ferredoxin-type" evidence="1">
    <location>
        <begin position="90"/>
        <end position="117"/>
    </location>
</feature>
<dbReference type="GeneID" id="85229545"/>
<dbReference type="RefSeq" id="WP_317137716.1">
    <property type="nucleotide sequence ID" value="NZ_CP043875.1"/>
</dbReference>
<dbReference type="Gene3D" id="3.40.50.300">
    <property type="entry name" value="P-loop containing nucleotide triphosphate hydrolases"/>
    <property type="match status" value="1"/>
</dbReference>
<feature type="domain" description="4Fe-4S ferredoxin-type" evidence="1">
    <location>
        <begin position="59"/>
        <end position="88"/>
    </location>
</feature>
<dbReference type="PANTHER" id="PTHR43063:SF1">
    <property type="entry name" value="4FE-4S CLUSTER CONTAINING PARA FAMILY ATPASE PROTEIN"/>
    <property type="match status" value="1"/>
</dbReference>
<dbReference type="SUPFAM" id="SSF54862">
    <property type="entry name" value="4Fe-4S ferredoxins"/>
    <property type="match status" value="1"/>
</dbReference>
<proteinExistence type="predicted"/>
<organism evidence="2 3">
    <name type="scientific">Methanochimaera problematica</name>
    <dbReference type="NCBI Taxonomy" id="2609417"/>
    <lineage>
        <taxon>Archaea</taxon>
        <taxon>Methanobacteriati</taxon>
        <taxon>Methanobacteriota</taxon>
        <taxon>Stenosarchaea group</taxon>
        <taxon>Methanomicrobia</taxon>
        <taxon>Methanomicrobiales</taxon>
        <taxon>Methanomicrobiaceae</taxon>
        <taxon>Methanochimaera</taxon>
    </lineage>
</organism>
<dbReference type="EMBL" id="CP043875">
    <property type="protein sequence ID" value="WOF16138.1"/>
    <property type="molecule type" value="Genomic_DNA"/>
</dbReference>
<dbReference type="PROSITE" id="PS00198">
    <property type="entry name" value="4FE4S_FER_1"/>
    <property type="match status" value="1"/>
</dbReference>
<name>A0AA97I2Z9_9EURY</name>
<dbReference type="Pfam" id="PF01656">
    <property type="entry name" value="CbiA"/>
    <property type="match status" value="1"/>
</dbReference>
<protein>
    <submittedName>
        <fullName evidence="2">P-loop NTPase</fullName>
    </submittedName>
</protein>
<dbReference type="PROSITE" id="PS51379">
    <property type="entry name" value="4FE4S_FER_2"/>
    <property type="match status" value="2"/>
</dbReference>
<dbReference type="Proteomes" id="UP001301797">
    <property type="component" value="Chromosome"/>
</dbReference>
<dbReference type="SUPFAM" id="SSF52540">
    <property type="entry name" value="P-loop containing nucleoside triphosphate hydrolases"/>
    <property type="match status" value="1"/>
</dbReference>
<dbReference type="InterPro" id="IPR027417">
    <property type="entry name" value="P-loop_NTPase"/>
</dbReference>
<evidence type="ECO:0000313" key="2">
    <source>
        <dbReference type="EMBL" id="WOF16138.1"/>
    </source>
</evidence>
<gene>
    <name evidence="2" type="ORF">F1737_05170</name>
</gene>
<dbReference type="PANTHER" id="PTHR43063">
    <property type="entry name" value="4FE-4S CLUSTER CONTAINING PARA FAMILY ATPASE PROTEIN"/>
    <property type="match status" value="1"/>
</dbReference>
<sequence length="281" mass="31178">MKIAVASGKGGTGKTTVSSNLALCLSKKFRTALVDCDVEEPNIHIFFNGPAESKKVFQKKPFANPELCSFCKECMNFCKFGAINIIKENIYFSYDLCHSCGGCKIICPENAIFEEDIEIGEVSVYSPDNNLTVIEGRLLPGKPSGNDVIDTAKQLSENFDIVIYDSPPGSACPFIETVHDSDFCVLVTESTPFGLHDLKAAFEVCKKLNVPVGVIINRSLEDDSLIENFCKEECLDILMKIPNSLEIARIQNNGELFVRVMPKWETDFLNLFESIKSRGFD</sequence>
<evidence type="ECO:0000259" key="1">
    <source>
        <dbReference type="PROSITE" id="PS51379"/>
    </source>
</evidence>
<reference evidence="2 3" key="1">
    <citation type="submission" date="2019-09" db="EMBL/GenBank/DDBJ databases">
        <title>The complete genome of Methanoplanus sp. FWC-SCC4.</title>
        <authorList>
            <person name="Chen S.-C."/>
            <person name="Zhou Y.-Z."/>
            <person name="Lai M.-C."/>
        </authorList>
    </citation>
    <scope>NUCLEOTIDE SEQUENCE [LARGE SCALE GENOMIC DNA]</scope>
    <source>
        <strain evidence="2 3">FWC-SCC4</strain>
    </source>
</reference>
<dbReference type="AlphaFoldDB" id="A0AA97I2Z9"/>
<dbReference type="KEGG" id="mefw:F1737_05170"/>
<dbReference type="Pfam" id="PF00037">
    <property type="entry name" value="Fer4"/>
    <property type="match status" value="2"/>
</dbReference>
<dbReference type="GO" id="GO:0016491">
    <property type="term" value="F:oxidoreductase activity"/>
    <property type="evidence" value="ECO:0007669"/>
    <property type="project" value="UniProtKB-ARBA"/>
</dbReference>
<dbReference type="InterPro" id="IPR017900">
    <property type="entry name" value="4Fe4S_Fe_S_CS"/>
</dbReference>
<evidence type="ECO:0000313" key="3">
    <source>
        <dbReference type="Proteomes" id="UP001301797"/>
    </source>
</evidence>
<keyword evidence="3" id="KW-1185">Reference proteome</keyword>